<dbReference type="EMBL" id="NIVC01000952">
    <property type="protein sequence ID" value="PAA74396.1"/>
    <property type="molecule type" value="Genomic_DNA"/>
</dbReference>
<dbReference type="AlphaFoldDB" id="A0A267FKT8"/>
<feature type="compositionally biased region" description="Low complexity" evidence="3">
    <location>
        <begin position="104"/>
        <end position="119"/>
    </location>
</feature>
<organism evidence="4 5">
    <name type="scientific">Macrostomum lignano</name>
    <dbReference type="NCBI Taxonomy" id="282301"/>
    <lineage>
        <taxon>Eukaryota</taxon>
        <taxon>Metazoa</taxon>
        <taxon>Spiralia</taxon>
        <taxon>Lophotrochozoa</taxon>
        <taxon>Platyhelminthes</taxon>
        <taxon>Rhabditophora</taxon>
        <taxon>Macrostomorpha</taxon>
        <taxon>Macrostomida</taxon>
        <taxon>Macrostomidae</taxon>
        <taxon>Macrostomum</taxon>
    </lineage>
</organism>
<proteinExistence type="predicted"/>
<dbReference type="Proteomes" id="UP000215902">
    <property type="component" value="Unassembled WGS sequence"/>
</dbReference>
<evidence type="ECO:0000313" key="5">
    <source>
        <dbReference type="Proteomes" id="UP000215902"/>
    </source>
</evidence>
<dbReference type="GO" id="GO:0003723">
    <property type="term" value="F:RNA binding"/>
    <property type="evidence" value="ECO:0007669"/>
    <property type="project" value="TreeGrafter"/>
</dbReference>
<feature type="compositionally biased region" description="Acidic residues" evidence="3">
    <location>
        <begin position="58"/>
        <end position="67"/>
    </location>
</feature>
<feature type="region of interest" description="Disordered" evidence="3">
    <location>
        <begin position="104"/>
        <end position="135"/>
    </location>
</feature>
<reference evidence="4 5" key="1">
    <citation type="submission" date="2017-06" db="EMBL/GenBank/DDBJ databases">
        <title>A platform for efficient transgenesis in Macrostomum lignano, a flatworm model organism for stem cell research.</title>
        <authorList>
            <person name="Berezikov E."/>
        </authorList>
    </citation>
    <scope>NUCLEOTIDE SEQUENCE [LARGE SCALE GENOMIC DNA]</scope>
    <source>
        <strain evidence="4">DV1</strain>
        <tissue evidence="4">Whole organism</tissue>
    </source>
</reference>
<dbReference type="PANTHER" id="PTHR21551">
    <property type="entry name" value="TOPOISOMERASE II-ASSOCIATED PROTEIN PAT1"/>
    <property type="match status" value="1"/>
</dbReference>
<feature type="compositionally biased region" description="Low complexity" evidence="3">
    <location>
        <begin position="459"/>
        <end position="468"/>
    </location>
</feature>
<comment type="caution">
    <text evidence="4">The sequence shown here is derived from an EMBL/GenBank/DDBJ whole genome shotgun (WGS) entry which is preliminary data.</text>
</comment>
<sequence>MSDYFDFPSAPVLDDEGAALEDDLNDETFGGAAEATDWEAEHERLAGLEDDGEFVEFAGLDDDDEGQREDSRGNNGDSLGAAAMRLPQGHLQAYQKQLEELQRQHQLQFQQQQAQFQQQHHQHHHKPPEQPAKVATPNLDGAADLDEFCPLEDLNAFCDRLVVDSDDELDDPSIITVSKNRPMRPRNSNSATYAPAAAAAAVGGGAVQPALQQLPPPPPLQMPPPTAWAAAMAANLSRLPTHQQQQAAAAAVAALGASGMTADPNALMRHLAMAATMAATKQQQQQQQPVLPPLFQQLLSSMNLGGQQQQQPSPQQLAALRALQQTQRMNAAAPMQQQQLQQQQQQQQQLQQQFQQHQQQHRDPRLTHPMVQPKPNSLFSSFRRWPSEYDNFMTRRDKDTVIGIQSRVLEKEMEDPVTSDYYYITWRLKQARRSNPGIFPSMPIPVPRSAEDGQSDQPSGGDADASSGVGRRAAELRMSGTLGCLTTSSVHTPRQTIDIRRLASDAQTSPSEAPTAAPADIEHLRHLGLMLRIESLYCVYLRFDDCEKRYLTSSEPEKRHICVTERRKALEALCSGFFGDSELPLLLSVRKGRRLLKSVLNSCDKDLLFSALRTLLTSLPGLRQQQLEADGLTELSLAFSAAIRRLESNLVEELLSFALQAEPRSLFCHELPCHWFFDLLGRHAHFCLARSDPTGLRRLVDRVAAALAELPSDSLACIASALPTSSHLHGQLVDHLAPPVRLLAERKFTKILLPADS</sequence>
<gene>
    <name evidence="4" type="ORF">BOX15_Mlig013398g2</name>
</gene>
<dbReference type="PANTHER" id="PTHR21551:SF0">
    <property type="entry name" value="PROTEIN ASSOCIATED WITH TOPO II RELATED-1, ISOFORM A"/>
    <property type="match status" value="1"/>
</dbReference>
<keyword evidence="2" id="KW-0963">Cytoplasm</keyword>
<dbReference type="STRING" id="282301.A0A267FKT8"/>
<evidence type="ECO:0000256" key="1">
    <source>
        <dbReference type="ARBA" id="ARBA00004201"/>
    </source>
</evidence>
<evidence type="ECO:0000313" key="4">
    <source>
        <dbReference type="EMBL" id="PAA74396.1"/>
    </source>
</evidence>
<protein>
    <recommendedName>
        <fullName evidence="6">mRNA decay factor PAT1 domain-containing protein</fullName>
    </recommendedName>
</protein>
<dbReference type="GO" id="GO:0033962">
    <property type="term" value="P:P-body assembly"/>
    <property type="evidence" value="ECO:0007669"/>
    <property type="project" value="TreeGrafter"/>
</dbReference>
<dbReference type="GO" id="GO:0000932">
    <property type="term" value="C:P-body"/>
    <property type="evidence" value="ECO:0007669"/>
    <property type="project" value="UniProtKB-SubCell"/>
</dbReference>
<evidence type="ECO:0008006" key="6">
    <source>
        <dbReference type="Google" id="ProtNLM"/>
    </source>
</evidence>
<feature type="region of interest" description="Disordered" evidence="3">
    <location>
        <begin position="58"/>
        <end position="81"/>
    </location>
</feature>
<feature type="compositionally biased region" description="Low complexity" evidence="3">
    <location>
        <begin position="336"/>
        <end position="358"/>
    </location>
</feature>
<dbReference type="InterPro" id="IPR039900">
    <property type="entry name" value="Pat1-like"/>
</dbReference>
<dbReference type="GO" id="GO:0000290">
    <property type="term" value="P:deadenylation-dependent decapping of nuclear-transcribed mRNA"/>
    <property type="evidence" value="ECO:0007669"/>
    <property type="project" value="InterPro"/>
</dbReference>
<name>A0A267FKT8_9PLAT</name>
<feature type="region of interest" description="Disordered" evidence="3">
    <location>
        <begin position="435"/>
        <end position="472"/>
    </location>
</feature>
<accession>A0A267FKT8</accession>
<evidence type="ECO:0000256" key="3">
    <source>
        <dbReference type="SAM" id="MobiDB-lite"/>
    </source>
</evidence>
<dbReference type="OrthoDB" id="74835at2759"/>
<keyword evidence="5" id="KW-1185">Reference proteome</keyword>
<feature type="region of interest" description="Disordered" evidence="3">
    <location>
        <begin position="328"/>
        <end position="379"/>
    </location>
</feature>
<evidence type="ECO:0000256" key="2">
    <source>
        <dbReference type="ARBA" id="ARBA00022490"/>
    </source>
</evidence>
<comment type="subcellular location">
    <subcellularLocation>
        <location evidence="1">Cytoplasm</location>
        <location evidence="1">P-body</location>
    </subcellularLocation>
</comment>